<sequence>MLYFRYRNLEVTHIFSPIQIEKVSSITLRSAQNLKASAFAEHNQEQRFNFSCRF</sequence>
<dbReference type="Proteomes" id="UP000078286">
    <property type="component" value="Unassembled WGS sequence"/>
</dbReference>
<reference evidence="1 2" key="1">
    <citation type="submission" date="2016-04" db="EMBL/GenBank/DDBJ databases">
        <title>ATOL: Assembling a taxonomically balanced genome-scale reconstruction of the evolutionary history of the Enterobacteriaceae.</title>
        <authorList>
            <person name="Plunkett G.III."/>
            <person name="Neeno-Eckwall E.C."/>
            <person name="Glasner J.D."/>
            <person name="Perna N.T."/>
        </authorList>
    </citation>
    <scope>NUCLEOTIDE SEQUENCE [LARGE SCALE GENOMIC DNA]</scope>
    <source>
        <strain evidence="1 2">ATCC 51607</strain>
    </source>
</reference>
<proteinExistence type="predicted"/>
<dbReference type="PATRIC" id="fig|1354255.3.peg.2186"/>
<name>A0A1B7HPQ7_9ENTR</name>
<protein>
    <submittedName>
        <fullName evidence="1">Uncharacterized protein</fullName>
    </submittedName>
</protein>
<evidence type="ECO:0000313" key="1">
    <source>
        <dbReference type="EMBL" id="OAT17618.1"/>
    </source>
</evidence>
<comment type="caution">
    <text evidence="1">The sequence shown here is derived from an EMBL/GenBank/DDBJ whole genome shotgun (WGS) entry which is preliminary data.</text>
</comment>
<evidence type="ECO:0000313" key="2">
    <source>
        <dbReference type="Proteomes" id="UP000078286"/>
    </source>
</evidence>
<organism evidence="1 2">
    <name type="scientific">Buttiauxella noackiae ATCC 51607</name>
    <dbReference type="NCBI Taxonomy" id="1354255"/>
    <lineage>
        <taxon>Bacteria</taxon>
        <taxon>Pseudomonadati</taxon>
        <taxon>Pseudomonadota</taxon>
        <taxon>Gammaproteobacteria</taxon>
        <taxon>Enterobacterales</taxon>
        <taxon>Enterobacteriaceae</taxon>
        <taxon>Buttiauxella</taxon>
    </lineage>
</organism>
<dbReference type="EMBL" id="LXEO01000025">
    <property type="protein sequence ID" value="OAT17618.1"/>
    <property type="molecule type" value="Genomic_DNA"/>
</dbReference>
<dbReference type="AlphaFoldDB" id="A0A1B7HPQ7"/>
<keyword evidence="2" id="KW-1185">Reference proteome</keyword>
<accession>A0A1B7HPQ7</accession>
<gene>
    <name evidence="1" type="ORF">M979_2112</name>
</gene>